<feature type="region of interest" description="Disordered" evidence="1">
    <location>
        <begin position="44"/>
        <end position="68"/>
    </location>
</feature>
<reference evidence="2 3" key="1">
    <citation type="submission" date="2012-08" db="EMBL/GenBank/DDBJ databases">
        <title>Oryza genome evolution.</title>
        <authorList>
            <person name="Wing R.A."/>
        </authorList>
    </citation>
    <scope>NUCLEOTIDE SEQUENCE</scope>
</reference>
<organism evidence="2 3">
    <name type="scientific">Leersia perrieri</name>
    <dbReference type="NCBI Taxonomy" id="77586"/>
    <lineage>
        <taxon>Eukaryota</taxon>
        <taxon>Viridiplantae</taxon>
        <taxon>Streptophyta</taxon>
        <taxon>Embryophyta</taxon>
        <taxon>Tracheophyta</taxon>
        <taxon>Spermatophyta</taxon>
        <taxon>Magnoliopsida</taxon>
        <taxon>Liliopsida</taxon>
        <taxon>Poales</taxon>
        <taxon>Poaceae</taxon>
        <taxon>BOP clade</taxon>
        <taxon>Oryzoideae</taxon>
        <taxon>Oryzeae</taxon>
        <taxon>Oryzinae</taxon>
        <taxon>Leersia</taxon>
    </lineage>
</organism>
<sequence length="68" mass="6823">MSGCDQRQHLCASQPFPQLSSSPLPQKLASSAAIMTGAASTVAVTRPQGASTTATAVYPAASSGVEED</sequence>
<feature type="compositionally biased region" description="Low complexity" evidence="1">
    <location>
        <begin position="12"/>
        <end position="25"/>
    </location>
</feature>
<feature type="region of interest" description="Disordered" evidence="1">
    <location>
        <begin position="1"/>
        <end position="25"/>
    </location>
</feature>
<feature type="compositionally biased region" description="Polar residues" evidence="1">
    <location>
        <begin position="44"/>
        <end position="55"/>
    </location>
</feature>
<proteinExistence type="predicted"/>
<accession>A0A0D9XQB4</accession>
<dbReference type="Proteomes" id="UP000032180">
    <property type="component" value="Chromosome 11"/>
</dbReference>
<name>A0A0D9XQB4_9ORYZ</name>
<dbReference type="EnsemblPlants" id="LPERR11G06000.1">
    <property type="protein sequence ID" value="LPERR11G06000.1"/>
    <property type="gene ID" value="LPERR11G06000"/>
</dbReference>
<evidence type="ECO:0000256" key="1">
    <source>
        <dbReference type="SAM" id="MobiDB-lite"/>
    </source>
</evidence>
<evidence type="ECO:0000313" key="2">
    <source>
        <dbReference type="EnsemblPlants" id="LPERR11G06000.1"/>
    </source>
</evidence>
<reference evidence="3" key="2">
    <citation type="submission" date="2013-12" db="EMBL/GenBank/DDBJ databases">
        <authorList>
            <person name="Yu Y."/>
            <person name="Lee S."/>
            <person name="de Baynast K."/>
            <person name="Wissotski M."/>
            <person name="Liu L."/>
            <person name="Talag J."/>
            <person name="Goicoechea J."/>
            <person name="Angelova A."/>
            <person name="Jetty R."/>
            <person name="Kudrna D."/>
            <person name="Golser W."/>
            <person name="Rivera L."/>
            <person name="Zhang J."/>
            <person name="Wing R."/>
        </authorList>
    </citation>
    <scope>NUCLEOTIDE SEQUENCE</scope>
</reference>
<dbReference type="HOGENOM" id="CLU_2797589_0_0_1"/>
<dbReference type="AlphaFoldDB" id="A0A0D9XQB4"/>
<keyword evidence="3" id="KW-1185">Reference proteome</keyword>
<evidence type="ECO:0000313" key="3">
    <source>
        <dbReference type="Proteomes" id="UP000032180"/>
    </source>
</evidence>
<protein>
    <submittedName>
        <fullName evidence="2">Uncharacterized protein</fullName>
    </submittedName>
</protein>
<dbReference type="Gramene" id="LPERR11G06000.1">
    <property type="protein sequence ID" value="LPERR11G06000.1"/>
    <property type="gene ID" value="LPERR11G06000"/>
</dbReference>
<reference evidence="2" key="3">
    <citation type="submission" date="2015-04" db="UniProtKB">
        <authorList>
            <consortium name="EnsemblPlants"/>
        </authorList>
    </citation>
    <scope>IDENTIFICATION</scope>
</reference>